<evidence type="ECO:0000313" key="7">
    <source>
        <dbReference type="Proteomes" id="UP000001420"/>
    </source>
</evidence>
<dbReference type="GO" id="GO:0005737">
    <property type="term" value="C:cytoplasm"/>
    <property type="evidence" value="ECO:0007669"/>
    <property type="project" value="UniProtKB-SubCell"/>
</dbReference>
<reference evidence="6 7" key="1">
    <citation type="journal article" date="2003" name="Proc. Natl. Acad. Sci. U.S.A.">
        <title>Genome sequence of the cyanobacterium Prochlorococcus marinus SS120, a nearly minimal oxyphototrophic genome.</title>
        <authorList>
            <person name="Dufresne A."/>
            <person name="Salanoubat M."/>
            <person name="Partensky F."/>
            <person name="Artiguenave F."/>
            <person name="Axmann I.M."/>
            <person name="Barbe V."/>
            <person name="Duprat S."/>
            <person name="Galperin M.Y."/>
            <person name="Koonin E.V."/>
            <person name="Le Gall F."/>
            <person name="Makarova K.S."/>
            <person name="Ostrowski M."/>
            <person name="Oztas S."/>
            <person name="Robert C."/>
            <person name="Rogozin I.B."/>
            <person name="Scanlan D.J."/>
            <person name="Tandeau de Marsac N."/>
            <person name="Weissenbach J."/>
            <person name="Wincker P."/>
            <person name="Wolf Y.I."/>
            <person name="Hess W.R."/>
        </authorList>
    </citation>
    <scope>NUCLEOTIDE SEQUENCE [LARGE SCALE GENOMIC DNA]</scope>
    <source>
        <strain evidence="7">SARG / CCMP1375 / SS120</strain>
    </source>
</reference>
<dbReference type="EnsemblBacteria" id="AAP99266">
    <property type="protein sequence ID" value="AAP99266"/>
    <property type="gene ID" value="Pro_0220"/>
</dbReference>
<evidence type="ECO:0000259" key="5">
    <source>
        <dbReference type="Pfam" id="PF01926"/>
    </source>
</evidence>
<dbReference type="InterPro" id="IPR016478">
    <property type="entry name" value="GTPase_MTG1"/>
</dbReference>
<dbReference type="PANTHER" id="PTHR45782">
    <property type="entry name" value="MITOCHONDRIAL RIBOSOME-ASSOCIATED GTPASE 1"/>
    <property type="match status" value="1"/>
</dbReference>
<dbReference type="Proteomes" id="UP000001420">
    <property type="component" value="Chromosome"/>
</dbReference>
<dbReference type="SUPFAM" id="SSF52540">
    <property type="entry name" value="P-loop containing nucleoside triphosphate hydrolases"/>
    <property type="match status" value="1"/>
</dbReference>
<evidence type="ECO:0000256" key="1">
    <source>
        <dbReference type="ARBA" id="ARBA00022741"/>
    </source>
</evidence>
<dbReference type="eggNOG" id="COG1161">
    <property type="taxonomic scope" value="Bacteria"/>
</dbReference>
<name>Q7VDZ5_PROMA</name>
<dbReference type="InterPro" id="IPR006073">
    <property type="entry name" value="GTP-bd"/>
</dbReference>
<keyword evidence="2 3" id="KW-0342">GTP-binding</keyword>
<keyword evidence="3" id="KW-0963">Cytoplasm</keyword>
<feature type="binding site" evidence="4">
    <location>
        <begin position="61"/>
        <end position="64"/>
    </location>
    <ligand>
        <name>GTP</name>
        <dbReference type="ChEBI" id="CHEBI:37565"/>
    </ligand>
</feature>
<evidence type="ECO:0000313" key="6">
    <source>
        <dbReference type="EMBL" id="AAP99266.1"/>
    </source>
</evidence>
<keyword evidence="1 3" id="KW-0547">Nucleotide-binding</keyword>
<dbReference type="HOGENOM" id="CLU_011106_1_0_3"/>
<proteinExistence type="inferred from homology"/>
<dbReference type="STRING" id="167539.Pro_0220"/>
<accession>Q7VDZ5</accession>
<dbReference type="InterPro" id="IPR023179">
    <property type="entry name" value="GTP-bd_ortho_bundle_sf"/>
</dbReference>
<dbReference type="Gene3D" id="3.40.50.300">
    <property type="entry name" value="P-loop containing nucleotide triphosphate hydrolases"/>
    <property type="match status" value="1"/>
</dbReference>
<dbReference type="RefSeq" id="WP_011124375.1">
    <property type="nucleotide sequence ID" value="NC_005042.1"/>
</dbReference>
<dbReference type="OrthoDB" id="9779790at2"/>
<dbReference type="PIRSF" id="PIRSF006230">
    <property type="entry name" value="MG442"/>
    <property type="match status" value="1"/>
</dbReference>
<dbReference type="InterPro" id="IPR027417">
    <property type="entry name" value="P-loop_NTPase"/>
</dbReference>
<evidence type="ECO:0000256" key="3">
    <source>
        <dbReference type="PIRNR" id="PIRNR006230"/>
    </source>
</evidence>
<dbReference type="NCBIfam" id="TIGR03596">
    <property type="entry name" value="GTPase_YlqF"/>
    <property type="match status" value="1"/>
</dbReference>
<dbReference type="Gene3D" id="1.10.1580.10">
    <property type="match status" value="1"/>
</dbReference>
<comment type="subcellular location">
    <subcellularLocation>
        <location evidence="3">Cytoplasm</location>
    </subcellularLocation>
</comment>
<comment type="similarity">
    <text evidence="3">Belongs to the TRAFAC class YlqF/YawG GTPase family. MTG1 subfamily.</text>
</comment>
<evidence type="ECO:0000256" key="4">
    <source>
        <dbReference type="PIRSR" id="PIRSR006230-1"/>
    </source>
</evidence>
<dbReference type="EMBL" id="AE017126">
    <property type="protein sequence ID" value="AAP99266.1"/>
    <property type="molecule type" value="Genomic_DNA"/>
</dbReference>
<dbReference type="InterPro" id="IPR019991">
    <property type="entry name" value="GTP-bd_ribosome_bgen"/>
</dbReference>
<comment type="function">
    <text evidence="3">Required for a late step of 50S ribosomal subunit assembly. Has GTPase activity.</text>
</comment>
<dbReference type="GO" id="GO:0003924">
    <property type="term" value="F:GTPase activity"/>
    <property type="evidence" value="ECO:0007669"/>
    <property type="project" value="TreeGrafter"/>
</dbReference>
<dbReference type="PRINTS" id="PR00326">
    <property type="entry name" value="GTP1OBG"/>
</dbReference>
<protein>
    <recommendedName>
        <fullName evidence="3">Ribosome biogenesis GTPase A</fullName>
    </recommendedName>
</protein>
<sequence length="287" mass="32712">MSTQIIQWYPGHIAKAEQQLSKSLEKVDLVVEVRDARIPLATGHPCLHKWIRNKKHLLVINRRDMISQKAFNSWDNWFKENGQEAWWCNAKDGNGTNKIKEAAIKLGNDLNNRRESRGMRKRAVRALILGFPNVGKSALINRLVNKKVVKSARRAGVTKSLQWVRVGQQLDLLDAPGVLPPQLEDQEAAVKLALCDDIGQASYDVESVAIKFLNILNQVKNESDFETSNQILEKRYGISWEESNNNVHLWLENAANYHTSGNTNRMSQRLLDDFRKRLIGTISLELP</sequence>
<dbReference type="Pfam" id="PF01926">
    <property type="entry name" value="MMR_HSR1"/>
    <property type="match status" value="1"/>
</dbReference>
<evidence type="ECO:0000256" key="2">
    <source>
        <dbReference type="ARBA" id="ARBA00023134"/>
    </source>
</evidence>
<dbReference type="AlphaFoldDB" id="Q7VDZ5"/>
<keyword evidence="7" id="KW-1185">Reference proteome</keyword>
<dbReference type="PATRIC" id="fig|167539.5.peg.227"/>
<feature type="domain" description="G" evidence="5">
    <location>
        <begin position="126"/>
        <end position="186"/>
    </location>
</feature>
<dbReference type="PANTHER" id="PTHR45782:SF5">
    <property type="entry name" value="DAR GTPASE 3, CHLOROPLASTIC"/>
    <property type="match status" value="1"/>
</dbReference>
<dbReference type="GO" id="GO:0006412">
    <property type="term" value="P:translation"/>
    <property type="evidence" value="ECO:0007669"/>
    <property type="project" value="TreeGrafter"/>
</dbReference>
<dbReference type="CDD" id="cd01856">
    <property type="entry name" value="YlqF"/>
    <property type="match status" value="1"/>
</dbReference>
<dbReference type="KEGG" id="pma:Pro_0220"/>
<gene>
    <name evidence="6" type="ordered locus">Pro_0220</name>
</gene>
<feature type="binding site" evidence="4">
    <location>
        <position position="177"/>
    </location>
    <ligand>
        <name>GTP</name>
        <dbReference type="ChEBI" id="CHEBI:37565"/>
    </ligand>
</feature>
<dbReference type="GO" id="GO:0005525">
    <property type="term" value="F:GTP binding"/>
    <property type="evidence" value="ECO:0007669"/>
    <property type="project" value="UniProtKB-KW"/>
</dbReference>
<organism evidence="6 7">
    <name type="scientific">Prochlorococcus marinus (strain SARG / CCMP1375 / SS120)</name>
    <dbReference type="NCBI Taxonomy" id="167539"/>
    <lineage>
        <taxon>Bacteria</taxon>
        <taxon>Bacillati</taxon>
        <taxon>Cyanobacteriota</taxon>
        <taxon>Cyanophyceae</taxon>
        <taxon>Synechococcales</taxon>
        <taxon>Prochlorococcaceae</taxon>
        <taxon>Prochlorococcus</taxon>
    </lineage>
</organism>